<gene>
    <name evidence="1" type="ORF">JR316_009732</name>
</gene>
<dbReference type="OrthoDB" id="3254241at2759"/>
<organism evidence="1">
    <name type="scientific">Psilocybe cubensis</name>
    <name type="common">Psychedelic mushroom</name>
    <name type="synonym">Stropharia cubensis</name>
    <dbReference type="NCBI Taxonomy" id="181762"/>
    <lineage>
        <taxon>Eukaryota</taxon>
        <taxon>Fungi</taxon>
        <taxon>Dikarya</taxon>
        <taxon>Basidiomycota</taxon>
        <taxon>Agaricomycotina</taxon>
        <taxon>Agaricomycetes</taxon>
        <taxon>Agaricomycetidae</taxon>
        <taxon>Agaricales</taxon>
        <taxon>Agaricineae</taxon>
        <taxon>Strophariaceae</taxon>
        <taxon>Psilocybe</taxon>
    </lineage>
</organism>
<name>A0A8H7XQM5_PSICU</name>
<comment type="caution">
    <text evidence="1">The sequence shown here is derived from an EMBL/GenBank/DDBJ whole genome shotgun (WGS) entry which is preliminary data.</text>
</comment>
<reference evidence="1" key="1">
    <citation type="submission" date="2021-02" db="EMBL/GenBank/DDBJ databases">
        <title>Psilocybe cubensis genome.</title>
        <authorList>
            <person name="Mckernan K.J."/>
            <person name="Crawford S."/>
            <person name="Trippe A."/>
            <person name="Kane L.T."/>
            <person name="Mclaughlin S."/>
        </authorList>
    </citation>
    <scope>NUCLEOTIDE SEQUENCE [LARGE SCALE GENOMIC DNA]</scope>
    <source>
        <strain evidence="1">MGC-MH-2018</strain>
    </source>
</reference>
<dbReference type="EMBL" id="JAFIQS010000010">
    <property type="protein sequence ID" value="KAG5165038.1"/>
    <property type="molecule type" value="Genomic_DNA"/>
</dbReference>
<accession>A0A8H7XQM5</accession>
<protein>
    <submittedName>
        <fullName evidence="1">Uncharacterized protein</fullName>
    </submittedName>
</protein>
<sequence length="393" mass="44329">MDVASIVYSLTIGIVSFISEHDDHKSLTKDINKSVLLVQKNIKPLFAHPKSLEENESLNESLHALQDVLLNIYYHLRLWKESKSHRALAHLYPWKPTQQLQDDRQMLVEKYLLLMGATQFVDRLQGFHVISRAPTMDSIVIPPPSLPQSVPFKIEPKDDPENLEVTKFWYHCVGDKTTLAESETFCVDISAYLALDLSPVACKRLLLRLDERGSGNISFSALQELVNQGPFADVIKTYTQDPALPLLIWIDDDVVGNQPKVLEASKSGVTVIQLASTAAAKSWITINEDFIKAHDNPAEIRFISDQVRFDTDSSGTLFENHEAGTQIYHFIRGHGIKAPFLVYTDPKSILVTHYIDHDDMAGSLNSHYKVYKEYVNALGAGRKDDRGWAKFNA</sequence>
<proteinExistence type="predicted"/>
<evidence type="ECO:0000313" key="1">
    <source>
        <dbReference type="EMBL" id="KAG5165038.1"/>
    </source>
</evidence>
<dbReference type="AlphaFoldDB" id="A0A8H7XQM5"/>